<protein>
    <submittedName>
        <fullName evidence="1">Uncharacterized protein</fullName>
    </submittedName>
</protein>
<accession>A0A0E9T4H8</accession>
<proteinExistence type="predicted"/>
<organism evidence="1">
    <name type="scientific">Anguilla anguilla</name>
    <name type="common">European freshwater eel</name>
    <name type="synonym">Muraena anguilla</name>
    <dbReference type="NCBI Taxonomy" id="7936"/>
    <lineage>
        <taxon>Eukaryota</taxon>
        <taxon>Metazoa</taxon>
        <taxon>Chordata</taxon>
        <taxon>Craniata</taxon>
        <taxon>Vertebrata</taxon>
        <taxon>Euteleostomi</taxon>
        <taxon>Actinopterygii</taxon>
        <taxon>Neopterygii</taxon>
        <taxon>Teleostei</taxon>
        <taxon>Anguilliformes</taxon>
        <taxon>Anguillidae</taxon>
        <taxon>Anguilla</taxon>
    </lineage>
</organism>
<name>A0A0E9T4H8_ANGAN</name>
<dbReference type="EMBL" id="GBXM01043289">
    <property type="protein sequence ID" value="JAH65288.1"/>
    <property type="molecule type" value="Transcribed_RNA"/>
</dbReference>
<dbReference type="AlphaFoldDB" id="A0A0E9T4H8"/>
<evidence type="ECO:0000313" key="1">
    <source>
        <dbReference type="EMBL" id="JAH47553.1"/>
    </source>
</evidence>
<reference evidence="1" key="2">
    <citation type="journal article" date="2015" name="Fish Shellfish Immunol.">
        <title>Early steps in the European eel (Anguilla anguilla)-Vibrio vulnificus interaction in the gills: Role of the RtxA13 toxin.</title>
        <authorList>
            <person name="Callol A."/>
            <person name="Pajuelo D."/>
            <person name="Ebbesson L."/>
            <person name="Teles M."/>
            <person name="MacKenzie S."/>
            <person name="Amaro C."/>
        </authorList>
    </citation>
    <scope>NUCLEOTIDE SEQUENCE</scope>
</reference>
<reference evidence="1" key="1">
    <citation type="submission" date="2014-11" db="EMBL/GenBank/DDBJ databases">
        <authorList>
            <person name="Amaro Gonzalez C."/>
        </authorList>
    </citation>
    <scope>NUCLEOTIDE SEQUENCE</scope>
</reference>
<dbReference type="EMBL" id="GBXM01061024">
    <property type="protein sequence ID" value="JAH47553.1"/>
    <property type="molecule type" value="Transcribed_RNA"/>
</dbReference>
<sequence>MKNAPSFLICLDRKTAEGIPDGEEIIAQKVPG</sequence>